<dbReference type="STRING" id="1461693.ATO10_05547"/>
<dbReference type="Proteomes" id="UP000024836">
    <property type="component" value="Unassembled WGS sequence"/>
</dbReference>
<keyword evidence="2" id="KW-1185">Reference proteome</keyword>
<name>A0A058ZN48_9RHOB</name>
<dbReference type="AlphaFoldDB" id="A0A058ZN48"/>
<proteinExistence type="predicted"/>
<evidence type="ECO:0000313" key="2">
    <source>
        <dbReference type="Proteomes" id="UP000024836"/>
    </source>
</evidence>
<evidence type="ECO:0000313" key="1">
    <source>
        <dbReference type="EMBL" id="KCV83049.1"/>
    </source>
</evidence>
<comment type="caution">
    <text evidence="1">The sequence shown here is derived from an EMBL/GenBank/DDBJ whole genome shotgun (WGS) entry which is preliminary data.</text>
</comment>
<organism evidence="1 2">
    <name type="scientific">Actibacterium atlanticum</name>
    <dbReference type="NCBI Taxonomy" id="1461693"/>
    <lineage>
        <taxon>Bacteria</taxon>
        <taxon>Pseudomonadati</taxon>
        <taxon>Pseudomonadota</taxon>
        <taxon>Alphaproteobacteria</taxon>
        <taxon>Rhodobacterales</taxon>
        <taxon>Roseobacteraceae</taxon>
        <taxon>Actibacterium</taxon>
    </lineage>
</organism>
<accession>A0A058ZN48</accession>
<sequence length="147" mass="16201">MTFSKPQFLLVLMAAFAVGWITNTYSTPWHLREIPHLLAWGERLKAMNSVGRDGHFSGDRSAFEERGDCLPNAQLVWLQSNAAKDAVKAIWRCETTSGTGRTILGEISAQVARGSSSDTTYAVGVDYLPNDPGMGKLAIIPVNWDRF</sequence>
<dbReference type="EMBL" id="AQQY01000002">
    <property type="protein sequence ID" value="KCV83049.1"/>
    <property type="molecule type" value="Genomic_DNA"/>
</dbReference>
<protein>
    <submittedName>
        <fullName evidence="1">Uncharacterized protein</fullName>
    </submittedName>
</protein>
<dbReference type="OrthoDB" id="9884818at2"/>
<reference evidence="1 2" key="1">
    <citation type="submission" date="2013-04" db="EMBL/GenBank/DDBJ databases">
        <title>Shimia sp. 22II-S11-Z10 Genome Sequencing.</title>
        <authorList>
            <person name="Lai Q."/>
            <person name="Li G."/>
            <person name="Shao Z."/>
        </authorList>
    </citation>
    <scope>NUCLEOTIDE SEQUENCE [LARGE SCALE GENOMIC DNA]</scope>
    <source>
        <strain evidence="2">22II-S11-Z10</strain>
    </source>
</reference>
<gene>
    <name evidence="1" type="ORF">ATO10_05547</name>
</gene>